<dbReference type="RefSeq" id="WP_190877397.1">
    <property type="nucleotide sequence ID" value="NZ_CP159837.1"/>
</dbReference>
<dbReference type="EMBL" id="CP159837">
    <property type="protein sequence ID" value="XCM35596.1"/>
    <property type="molecule type" value="Genomic_DNA"/>
</dbReference>
<accession>A0AAU8JA64</accession>
<name>A0AAU8JA64_9CYAN</name>
<sequence length="76" mass="8281">MSNSYLGVALSVILLLWHWQTEINPDRPQRPLLISLGVVILLTLPYPSGGSTAKAIALPPAFNQPINGYCPQLLDI</sequence>
<protein>
    <submittedName>
        <fullName evidence="1">Uncharacterized protein</fullName>
    </submittedName>
</protein>
<evidence type="ECO:0000313" key="1">
    <source>
        <dbReference type="EMBL" id="XCM35596.1"/>
    </source>
</evidence>
<organism evidence="1">
    <name type="scientific">Planktothricoides raciborskii GIHE-MW2</name>
    <dbReference type="NCBI Taxonomy" id="2792601"/>
    <lineage>
        <taxon>Bacteria</taxon>
        <taxon>Bacillati</taxon>
        <taxon>Cyanobacteriota</taxon>
        <taxon>Cyanophyceae</taxon>
        <taxon>Oscillatoriophycideae</taxon>
        <taxon>Oscillatoriales</taxon>
        <taxon>Oscillatoriaceae</taxon>
        <taxon>Planktothricoides</taxon>
    </lineage>
</organism>
<reference evidence="1" key="1">
    <citation type="submission" date="2024-07" db="EMBL/GenBank/DDBJ databases">
        <authorList>
            <person name="Kim Y.J."/>
            <person name="Jeong J.Y."/>
        </authorList>
    </citation>
    <scope>NUCLEOTIDE SEQUENCE</scope>
    <source>
        <strain evidence="1">GIHE-MW2</strain>
    </source>
</reference>
<gene>
    <name evidence="1" type="ORF">ABWT76_004287</name>
</gene>
<proteinExistence type="predicted"/>
<dbReference type="AlphaFoldDB" id="A0AAU8JA64"/>